<dbReference type="GO" id="GO:0009061">
    <property type="term" value="P:anaerobic respiration"/>
    <property type="evidence" value="ECO:0007669"/>
    <property type="project" value="TreeGrafter"/>
</dbReference>
<dbReference type="Gene3D" id="3.40.50.740">
    <property type="match status" value="1"/>
</dbReference>
<dbReference type="GO" id="GO:0016491">
    <property type="term" value="F:oxidoreductase activity"/>
    <property type="evidence" value="ECO:0007669"/>
    <property type="project" value="UniProtKB-KW"/>
</dbReference>
<keyword evidence="5" id="KW-0560">Oxidoreductase</keyword>
<dbReference type="GO" id="GO:0009055">
    <property type="term" value="F:electron transfer activity"/>
    <property type="evidence" value="ECO:0007669"/>
    <property type="project" value="TreeGrafter"/>
</dbReference>
<gene>
    <name evidence="6" type="ORF">S06H3_62695</name>
</gene>
<keyword evidence="4" id="KW-0479">Metal-binding</keyword>
<name>X1P3P8_9ZZZZ</name>
<evidence type="ECO:0000256" key="2">
    <source>
        <dbReference type="ARBA" id="ARBA00004196"/>
    </source>
</evidence>
<dbReference type="GO" id="GO:0051539">
    <property type="term" value="F:4 iron, 4 sulfur cluster binding"/>
    <property type="evidence" value="ECO:0007669"/>
    <property type="project" value="UniProtKB-KW"/>
</dbReference>
<accession>X1P3P8</accession>
<keyword evidence="4" id="KW-0004">4Fe-4S</keyword>
<evidence type="ECO:0000256" key="3">
    <source>
        <dbReference type="ARBA" id="ARBA00010312"/>
    </source>
</evidence>
<dbReference type="PANTHER" id="PTHR43598:SF1">
    <property type="entry name" value="FORMATE DEHYDROGENASE-O MAJOR SUBUNIT"/>
    <property type="match status" value="1"/>
</dbReference>
<dbReference type="GO" id="GO:0030313">
    <property type="term" value="C:cell envelope"/>
    <property type="evidence" value="ECO:0007669"/>
    <property type="project" value="UniProtKB-SubCell"/>
</dbReference>
<keyword evidence="4" id="KW-0408">Iron</keyword>
<protein>
    <recommendedName>
        <fullName evidence="7">Molybdopterin oxidoreductase domain-containing protein</fullName>
    </recommendedName>
</protein>
<dbReference type="AlphaFoldDB" id="X1P3P8"/>
<evidence type="ECO:0000256" key="1">
    <source>
        <dbReference type="ARBA" id="ARBA00001966"/>
    </source>
</evidence>
<dbReference type="EMBL" id="BARV01041406">
    <property type="protein sequence ID" value="GAI50463.1"/>
    <property type="molecule type" value="Genomic_DNA"/>
</dbReference>
<evidence type="ECO:0000313" key="6">
    <source>
        <dbReference type="EMBL" id="GAI50463.1"/>
    </source>
</evidence>
<organism evidence="6">
    <name type="scientific">marine sediment metagenome</name>
    <dbReference type="NCBI Taxonomy" id="412755"/>
    <lineage>
        <taxon>unclassified sequences</taxon>
        <taxon>metagenomes</taxon>
        <taxon>ecological metagenomes</taxon>
    </lineage>
</organism>
<comment type="similarity">
    <text evidence="3">Belongs to the prokaryotic molybdopterin-containing oxidoreductase family.</text>
</comment>
<comment type="caution">
    <text evidence="6">The sequence shown here is derived from an EMBL/GenBank/DDBJ whole genome shotgun (WGS) entry which is preliminary data.</text>
</comment>
<dbReference type="Gene3D" id="3.40.228.10">
    <property type="entry name" value="Dimethylsulfoxide Reductase, domain 2"/>
    <property type="match status" value="1"/>
</dbReference>
<evidence type="ECO:0008006" key="7">
    <source>
        <dbReference type="Google" id="ProtNLM"/>
    </source>
</evidence>
<sequence>GQKSKAGTIMYAMGTTQHTYGTQNVRVYAIIQLLLGNMGVAGGGINALRGTSNVQGSTDMCLLSHILPGYLAVPKEGDTDLRAYLRRVSPATIIPQGLAGDISANWWGNYKKYIVSLLKAWYGDVATEGNGFCFNYLPKCDPGVNYTHI</sequence>
<keyword evidence="4" id="KW-0411">Iron-sulfur</keyword>
<evidence type="ECO:0000256" key="4">
    <source>
        <dbReference type="ARBA" id="ARBA00022485"/>
    </source>
</evidence>
<dbReference type="GO" id="GO:0030151">
    <property type="term" value="F:molybdenum ion binding"/>
    <property type="evidence" value="ECO:0007669"/>
    <property type="project" value="TreeGrafter"/>
</dbReference>
<feature type="non-terminal residue" evidence="6">
    <location>
        <position position="1"/>
    </location>
</feature>
<dbReference type="PANTHER" id="PTHR43598">
    <property type="entry name" value="TUNGSTEN-CONTAINING FORMYLMETHANOFURAN DEHYDROGENASE 2 SUBUNIT B"/>
    <property type="match status" value="1"/>
</dbReference>
<feature type="non-terminal residue" evidence="6">
    <location>
        <position position="149"/>
    </location>
</feature>
<proteinExistence type="inferred from homology"/>
<evidence type="ECO:0000256" key="5">
    <source>
        <dbReference type="ARBA" id="ARBA00023002"/>
    </source>
</evidence>
<comment type="cofactor">
    <cofactor evidence="1">
        <name>[4Fe-4S] cluster</name>
        <dbReference type="ChEBI" id="CHEBI:49883"/>
    </cofactor>
</comment>
<dbReference type="SUPFAM" id="SSF53706">
    <property type="entry name" value="Formate dehydrogenase/DMSO reductase, domains 1-3"/>
    <property type="match status" value="1"/>
</dbReference>
<comment type="subcellular location">
    <subcellularLocation>
        <location evidence="2">Cell envelope</location>
    </subcellularLocation>
</comment>
<reference evidence="6" key="1">
    <citation type="journal article" date="2014" name="Front. Microbiol.">
        <title>High frequency of phylogenetically diverse reductive dehalogenase-homologous genes in deep subseafloor sedimentary metagenomes.</title>
        <authorList>
            <person name="Kawai M."/>
            <person name="Futagami T."/>
            <person name="Toyoda A."/>
            <person name="Takaki Y."/>
            <person name="Nishi S."/>
            <person name="Hori S."/>
            <person name="Arai W."/>
            <person name="Tsubouchi T."/>
            <person name="Morono Y."/>
            <person name="Uchiyama I."/>
            <person name="Ito T."/>
            <person name="Fujiyama A."/>
            <person name="Inagaki F."/>
            <person name="Takami H."/>
        </authorList>
    </citation>
    <scope>NUCLEOTIDE SEQUENCE</scope>
    <source>
        <strain evidence="6">Expedition CK06-06</strain>
    </source>
</reference>